<feature type="domain" description="Phosphatidic acid phosphatase type 2/haloperoxidase" evidence="7">
    <location>
        <begin position="1210"/>
        <end position="1340"/>
    </location>
</feature>
<keyword evidence="3" id="KW-0378">Hydrolase</keyword>
<feature type="transmembrane region" description="Helical" evidence="6">
    <location>
        <begin position="1032"/>
        <end position="1052"/>
    </location>
</feature>
<keyword evidence="4" id="KW-0326">Glycosidase</keyword>
<organism evidence="8 9">
    <name type="scientific">Durusdinium trenchii</name>
    <dbReference type="NCBI Taxonomy" id="1381693"/>
    <lineage>
        <taxon>Eukaryota</taxon>
        <taxon>Sar</taxon>
        <taxon>Alveolata</taxon>
        <taxon>Dinophyceae</taxon>
        <taxon>Suessiales</taxon>
        <taxon>Symbiodiniaceae</taxon>
        <taxon>Durusdinium</taxon>
    </lineage>
</organism>
<feature type="region of interest" description="Disordered" evidence="5">
    <location>
        <begin position="1384"/>
        <end position="1436"/>
    </location>
</feature>
<feature type="transmembrane region" description="Helical" evidence="6">
    <location>
        <begin position="1122"/>
        <end position="1141"/>
    </location>
</feature>
<dbReference type="SUPFAM" id="SSF52279">
    <property type="entry name" value="Beta-D-glucan exohydrolase, C-terminal domain"/>
    <property type="match status" value="1"/>
</dbReference>
<dbReference type="InterPro" id="IPR036881">
    <property type="entry name" value="Glyco_hydro_3_C_sf"/>
</dbReference>
<keyword evidence="6" id="KW-0472">Membrane</keyword>
<keyword evidence="6" id="KW-0812">Transmembrane</keyword>
<keyword evidence="9" id="KW-1185">Reference proteome</keyword>
<feature type="transmembrane region" description="Helical" evidence="6">
    <location>
        <begin position="1264"/>
        <end position="1282"/>
    </location>
</feature>
<dbReference type="PANTHER" id="PTHR42721:SF3">
    <property type="entry name" value="BETA-D-XYLOSIDASE 5-RELATED"/>
    <property type="match status" value="1"/>
</dbReference>
<dbReference type="SUPFAM" id="SSF48317">
    <property type="entry name" value="Acid phosphatase/Vanadium-dependent haloperoxidase"/>
    <property type="match status" value="1"/>
</dbReference>
<comment type="caution">
    <text evidence="8">The sequence shown here is derived from an EMBL/GenBank/DDBJ whole genome shotgun (WGS) entry which is preliminary data.</text>
</comment>
<dbReference type="InterPro" id="IPR044993">
    <property type="entry name" value="BXL"/>
</dbReference>
<dbReference type="Proteomes" id="UP001642464">
    <property type="component" value="Unassembled WGS sequence"/>
</dbReference>
<evidence type="ECO:0000313" key="8">
    <source>
        <dbReference type="EMBL" id="CAK8992181.1"/>
    </source>
</evidence>
<dbReference type="PANTHER" id="PTHR42721">
    <property type="entry name" value="SUGAR HYDROLASE-RELATED"/>
    <property type="match status" value="1"/>
</dbReference>
<evidence type="ECO:0000256" key="2">
    <source>
        <dbReference type="ARBA" id="ARBA00022729"/>
    </source>
</evidence>
<dbReference type="Gene3D" id="3.20.20.300">
    <property type="entry name" value="Glycoside hydrolase, family 3, N-terminal domain"/>
    <property type="match status" value="1"/>
</dbReference>
<keyword evidence="6" id="KW-1133">Transmembrane helix</keyword>
<dbReference type="InterPro" id="IPR036938">
    <property type="entry name" value="PAP2/HPO_sf"/>
</dbReference>
<evidence type="ECO:0000256" key="1">
    <source>
        <dbReference type="ARBA" id="ARBA00005336"/>
    </source>
</evidence>
<proteinExistence type="inferred from homology"/>
<gene>
    <name evidence="8" type="ORF">SCF082_LOCUS2984</name>
</gene>
<dbReference type="Gene3D" id="3.40.50.1700">
    <property type="entry name" value="Glycoside hydrolase family 3 C-terminal domain"/>
    <property type="match status" value="1"/>
</dbReference>
<dbReference type="InterPro" id="IPR017853">
    <property type="entry name" value="GH"/>
</dbReference>
<comment type="similarity">
    <text evidence="1">Belongs to the glycosyl hydrolase 3 family.</text>
</comment>
<dbReference type="InterPro" id="IPR001764">
    <property type="entry name" value="Glyco_hydro_3_N"/>
</dbReference>
<evidence type="ECO:0000313" key="9">
    <source>
        <dbReference type="Proteomes" id="UP001642464"/>
    </source>
</evidence>
<dbReference type="Pfam" id="PF00933">
    <property type="entry name" value="Glyco_hydro_3"/>
    <property type="match status" value="1"/>
</dbReference>
<accession>A0ABP0HRH6</accession>
<reference evidence="8 9" key="1">
    <citation type="submission" date="2024-02" db="EMBL/GenBank/DDBJ databases">
        <authorList>
            <person name="Chen Y."/>
            <person name="Shah S."/>
            <person name="Dougan E. K."/>
            <person name="Thang M."/>
            <person name="Chan C."/>
        </authorList>
    </citation>
    <scope>NUCLEOTIDE SEQUENCE [LARGE SCALE GENOMIC DNA]</scope>
</reference>
<feature type="compositionally biased region" description="Polar residues" evidence="5">
    <location>
        <begin position="1413"/>
        <end position="1424"/>
    </location>
</feature>
<evidence type="ECO:0000256" key="5">
    <source>
        <dbReference type="SAM" id="MobiDB-lite"/>
    </source>
</evidence>
<dbReference type="InterPro" id="IPR002772">
    <property type="entry name" value="Glyco_hydro_3_C"/>
</dbReference>
<dbReference type="SUPFAM" id="SSF51445">
    <property type="entry name" value="(Trans)glycosidases"/>
    <property type="match status" value="1"/>
</dbReference>
<evidence type="ECO:0000256" key="6">
    <source>
        <dbReference type="SAM" id="Phobius"/>
    </source>
</evidence>
<feature type="non-terminal residue" evidence="8">
    <location>
        <position position="1"/>
    </location>
</feature>
<evidence type="ECO:0000259" key="7">
    <source>
        <dbReference type="SMART" id="SM00014"/>
    </source>
</evidence>
<dbReference type="EMBL" id="CAXAMM010001502">
    <property type="protein sequence ID" value="CAK8992181.1"/>
    <property type="molecule type" value="Genomic_DNA"/>
</dbReference>
<evidence type="ECO:0000256" key="3">
    <source>
        <dbReference type="ARBA" id="ARBA00022801"/>
    </source>
</evidence>
<dbReference type="Pfam" id="PF01569">
    <property type="entry name" value="PAP2"/>
    <property type="match status" value="1"/>
</dbReference>
<feature type="transmembrane region" description="Helical" evidence="6">
    <location>
        <begin position="1089"/>
        <end position="1110"/>
    </location>
</feature>
<dbReference type="Pfam" id="PF20392">
    <property type="entry name" value="DUF6687"/>
    <property type="match status" value="1"/>
</dbReference>
<feature type="transmembrane region" description="Helical" evidence="6">
    <location>
        <begin position="1294"/>
        <end position="1312"/>
    </location>
</feature>
<dbReference type="SMART" id="SM00014">
    <property type="entry name" value="acidPPc"/>
    <property type="match status" value="1"/>
</dbReference>
<feature type="transmembrane region" description="Helical" evidence="6">
    <location>
        <begin position="1324"/>
        <end position="1343"/>
    </location>
</feature>
<name>A0ABP0HRH6_9DINO</name>
<evidence type="ECO:0000256" key="4">
    <source>
        <dbReference type="ARBA" id="ARBA00023295"/>
    </source>
</evidence>
<dbReference type="InterPro" id="IPR046509">
    <property type="entry name" value="DUF6687"/>
</dbReference>
<dbReference type="Gene3D" id="1.20.144.10">
    <property type="entry name" value="Phosphatidic acid phosphatase type 2/haloperoxidase"/>
    <property type="match status" value="2"/>
</dbReference>
<dbReference type="InterPro" id="IPR000326">
    <property type="entry name" value="PAP2/HPO"/>
</dbReference>
<feature type="compositionally biased region" description="Basic and acidic residues" evidence="5">
    <location>
        <begin position="1401"/>
        <end position="1412"/>
    </location>
</feature>
<dbReference type="Pfam" id="PF01915">
    <property type="entry name" value="Glyco_hydro_3_C"/>
    <property type="match status" value="1"/>
</dbReference>
<protein>
    <submittedName>
        <fullName evidence="8">Probable beta-D-xylosidase 2 (AtBXL2)</fullName>
    </submittedName>
</protein>
<dbReference type="InterPro" id="IPR036962">
    <property type="entry name" value="Glyco_hydro_3_N_sf"/>
</dbReference>
<sequence>DHGLRGDTSTELTCNAVAQGKHLAFSFVTCNHFDIDGYFAVLCCVEPAWWTAVKRRDVVVAAARLGDFREGATEPRVGDTALRVCCLINSLERKHFRRPFEGDDGKFDFFLQPTQIALVKDVVDGRCTHEHLYSDEYRRVLADLGRIQSVAHHRDIGLVVVHASQPLHYYALFSDCRGCDTVLAVYPGDRFEIEHRYTTFVDLTSRPVLPRVCLSKLKVADYSAERYVDSGPLWRRDAKLTKAQRYGHPFERDIAAAPRGVKEADVMRALTQLLAHARGRAQQRWTWAELAKFNKRAPSAGKAFCNASLDTAARVEALLDELDLEAQLGLFNGASPGAAPPRPGLQLKELVWDSTCVHGVAPVRFPFSAPATVYPHAIAQGATWDPELVETLGRAIAREARELSAELERRSRGRKYGGIMCDGGPLANLAQDPRWGRIAETYGEDPGLVGTLAAAATRGLQNRYQGFYETAQVSRHLLGYHQARPDLPHGGEETVDDAAYLHDVLLRPFRAVHGAGGALGLMCAMSSINNVPSCASRDLLEKVLNGTETMLVQTDCCDSITAMVDRHNFVATLEEAVAAAVRAGVSVSYSFAAARVAEAFRGALRQGLLDASHLRDAARKVLRLRFALGEFEPVEPTFGPEEHDSRAKRLELARRVATRSFVLLKNERATLPLQYGSTVGLLGPFANCTSDHRASYGGKDCYLHSYHGEPTRPRVETLVDQFENPSYVLSCKSVEACDVDAVRKIVRATPADTILLAMGLGSTIEREGRDRTFLELPPQQVDLVDAALLAKSRAQRTVLLIHAGGPVTIPEHQLKALDAVMVVWYGGQEHAAAVKDTLMNNNGASPTGHLPVTMYRQGYLDRLKVGISDLDARKSVGRTTAYLREPAQFPFGFGLGGFDPGTVDLTILSFARDRVVLRREDQDFETPTHLQVYASTGELVDFVTLAHSNASFVGVPRRVRLSARAGLLVAQGVELQLRNGTQAVLRSMARQSRGARGGRERSLARMGGVSCDCITHEGWEDDNGKVKRFLGWWSPSFLFDYLALFALFMCFINDEVVYPFQADDENVFALSDPTIWNPVQDDQVTVEQVALWTVIPTFLMFLVINVGRWVNRKRIVLEDGHSILLTIMGSALMANFLFFVFKRAFRRPRPDLVSRCAPACLENVTFMMVPKSEYVQPEICTASEFCPIQCGFKDGRWVRDEILECSYMQNGTSVAGMRPAELCAKIWDRMINTEIAECLGPKGTGSYNAFTISEGFKSFPSGHVLNCACVFTFNWLYLAGKLQVYGQGIHLRSFWYFAYLSMGILVVVYVALSRISDYKHHPIDVLAGVLIGVVPVLFVYPLYFQSVSKGGEPLRRPKQHCSSIWWIPFCWERSLEKPWPHKTFLPLPQDQEPTTSQGGVEEGKRSIHDRASDTSNVDSDQDSANGGDAEAPVAQA</sequence>
<keyword evidence="2" id="KW-0732">Signal</keyword>